<evidence type="ECO:0000256" key="6">
    <source>
        <dbReference type="SAM" id="SignalP"/>
    </source>
</evidence>
<feature type="transmembrane region" description="Helical" evidence="5">
    <location>
        <begin position="495"/>
        <end position="515"/>
    </location>
</feature>
<feature type="transmembrane region" description="Helical" evidence="5">
    <location>
        <begin position="393"/>
        <end position="415"/>
    </location>
</feature>
<organism evidence="7 8">
    <name type="scientific">Euplotes crassus</name>
    <dbReference type="NCBI Taxonomy" id="5936"/>
    <lineage>
        <taxon>Eukaryota</taxon>
        <taxon>Sar</taxon>
        <taxon>Alveolata</taxon>
        <taxon>Ciliophora</taxon>
        <taxon>Intramacronucleata</taxon>
        <taxon>Spirotrichea</taxon>
        <taxon>Hypotrichia</taxon>
        <taxon>Euplotida</taxon>
        <taxon>Euplotidae</taxon>
        <taxon>Moneuplotes</taxon>
    </lineage>
</organism>
<dbReference type="EMBL" id="CAMPGE010029745">
    <property type="protein sequence ID" value="CAI2387229.1"/>
    <property type="molecule type" value="Genomic_DNA"/>
</dbReference>
<evidence type="ECO:0000256" key="4">
    <source>
        <dbReference type="ARBA" id="ARBA00023136"/>
    </source>
</evidence>
<dbReference type="PANTHER" id="PTHR14255:SF3">
    <property type="entry name" value="SULFITE EXPORTER TAUE_SAFE FAMILY PROTEIN 5-RELATED"/>
    <property type="match status" value="1"/>
</dbReference>
<feature type="transmembrane region" description="Helical" evidence="5">
    <location>
        <begin position="165"/>
        <end position="186"/>
    </location>
</feature>
<dbReference type="PANTHER" id="PTHR14255">
    <property type="entry name" value="CEREBLON"/>
    <property type="match status" value="1"/>
</dbReference>
<sequence>MGSTISNKMAIIFAILCILSTVADARTPDDKLCSTDDDCRTPFSFCVNSFCEHKDVFPIEWQEIIGVFIIFITISLGNAVGIGGGAIIVTVGTTLFYFTIRQSVAVATVVIFFAMISGYIQNFHARHPLKNATLVDYGIVQCQMPLIALGTFIGATVSEAIPSTVIFILLFLTLLYATYHTFALAISTSQKEERLNVERKEIGVAKRVDAMLRKDERGEDVIPAVSNGEAQVPFMDDAPAHVRESFVSVVSESENITIDGEVVRPEVKFDDDDIDKRDLIHCIGAARAVYTPEEINPVLEKIFHGERSHFTLDKGILVLVPWGSIVLISLFRGSQNFKSVIGVTRCNFMDFFLIFMEILILGFFALINIVLLKRSHAEKKAYGYKFVRGDLMWNNETIFAFGILAIVGALVGGLVGLSTEVLFTPFYIQFGAPPSAAGVTSQFLGIFATLGAATVYAFNGYILWGHAIWLGFVGAVATLVGSYEVGRYFGKINKASFPIFVIAILVAASLIAEGITGVVRTIRRNNDGEDIWAIGAFCP</sequence>
<dbReference type="Proteomes" id="UP001295684">
    <property type="component" value="Unassembled WGS sequence"/>
</dbReference>
<dbReference type="GO" id="GO:0031464">
    <property type="term" value="C:Cul4A-RING E3 ubiquitin ligase complex"/>
    <property type="evidence" value="ECO:0007669"/>
    <property type="project" value="TreeGrafter"/>
</dbReference>
<feature type="transmembrane region" description="Helical" evidence="5">
    <location>
        <begin position="351"/>
        <end position="372"/>
    </location>
</feature>
<comment type="caution">
    <text evidence="7">The sequence shown here is derived from an EMBL/GenBank/DDBJ whole genome shotgun (WGS) entry which is preliminary data.</text>
</comment>
<comment type="subcellular location">
    <subcellularLocation>
        <location evidence="1">Membrane</location>
        <topology evidence="1">Multi-pass membrane protein</topology>
    </subcellularLocation>
</comment>
<gene>
    <name evidence="7" type="ORF">ECRASSUSDP1_LOCUS28858</name>
</gene>
<feature type="chain" id="PRO_5042263750" evidence="6">
    <location>
        <begin position="26"/>
        <end position="539"/>
    </location>
</feature>
<evidence type="ECO:0000256" key="3">
    <source>
        <dbReference type="ARBA" id="ARBA00022989"/>
    </source>
</evidence>
<accession>A0AAD2DAH5</accession>
<proteinExistence type="predicted"/>
<feature type="transmembrane region" description="Helical" evidence="5">
    <location>
        <begin position="311"/>
        <end position="331"/>
    </location>
</feature>
<evidence type="ECO:0000313" key="8">
    <source>
        <dbReference type="Proteomes" id="UP001295684"/>
    </source>
</evidence>
<feature type="transmembrane region" description="Helical" evidence="5">
    <location>
        <begin position="104"/>
        <end position="121"/>
    </location>
</feature>
<protein>
    <submittedName>
        <fullName evidence="7">Uncharacterized protein</fullName>
    </submittedName>
</protein>
<dbReference type="Pfam" id="PF01925">
    <property type="entry name" value="TauE"/>
    <property type="match status" value="2"/>
</dbReference>
<keyword evidence="6" id="KW-0732">Signal</keyword>
<keyword evidence="8" id="KW-1185">Reference proteome</keyword>
<dbReference type="GO" id="GO:0016567">
    <property type="term" value="P:protein ubiquitination"/>
    <property type="evidence" value="ECO:0007669"/>
    <property type="project" value="TreeGrafter"/>
</dbReference>
<evidence type="ECO:0000256" key="5">
    <source>
        <dbReference type="SAM" id="Phobius"/>
    </source>
</evidence>
<evidence type="ECO:0000256" key="1">
    <source>
        <dbReference type="ARBA" id="ARBA00004141"/>
    </source>
</evidence>
<keyword evidence="3 5" id="KW-1133">Transmembrane helix</keyword>
<feature type="transmembrane region" description="Helical" evidence="5">
    <location>
        <begin position="64"/>
        <end position="97"/>
    </location>
</feature>
<feature type="transmembrane region" description="Helical" evidence="5">
    <location>
        <begin position="463"/>
        <end position="483"/>
    </location>
</feature>
<dbReference type="AlphaFoldDB" id="A0AAD2DAH5"/>
<keyword evidence="2 5" id="KW-0812">Transmembrane</keyword>
<evidence type="ECO:0000256" key="2">
    <source>
        <dbReference type="ARBA" id="ARBA00022692"/>
    </source>
</evidence>
<name>A0AAD2DAH5_EUPCR</name>
<dbReference type="GO" id="GO:0016020">
    <property type="term" value="C:membrane"/>
    <property type="evidence" value="ECO:0007669"/>
    <property type="project" value="UniProtKB-SubCell"/>
</dbReference>
<dbReference type="InterPro" id="IPR002781">
    <property type="entry name" value="TM_pro_TauE-like"/>
</dbReference>
<feature type="signal peptide" evidence="6">
    <location>
        <begin position="1"/>
        <end position="25"/>
    </location>
</feature>
<keyword evidence="4 5" id="KW-0472">Membrane</keyword>
<evidence type="ECO:0000313" key="7">
    <source>
        <dbReference type="EMBL" id="CAI2387229.1"/>
    </source>
</evidence>
<feature type="transmembrane region" description="Helical" evidence="5">
    <location>
        <begin position="435"/>
        <end position="456"/>
    </location>
</feature>
<reference evidence="7" key="1">
    <citation type="submission" date="2023-07" db="EMBL/GenBank/DDBJ databases">
        <authorList>
            <consortium name="AG Swart"/>
            <person name="Singh M."/>
            <person name="Singh A."/>
            <person name="Seah K."/>
            <person name="Emmerich C."/>
        </authorList>
    </citation>
    <scope>NUCLEOTIDE SEQUENCE</scope>
    <source>
        <strain evidence="7">DP1</strain>
    </source>
</reference>